<organism evidence="1 2">
    <name type="scientific">Tigriopus californicus</name>
    <name type="common">Marine copepod</name>
    <dbReference type="NCBI Taxonomy" id="6832"/>
    <lineage>
        <taxon>Eukaryota</taxon>
        <taxon>Metazoa</taxon>
        <taxon>Ecdysozoa</taxon>
        <taxon>Arthropoda</taxon>
        <taxon>Crustacea</taxon>
        <taxon>Multicrustacea</taxon>
        <taxon>Hexanauplia</taxon>
        <taxon>Copepoda</taxon>
        <taxon>Harpacticoida</taxon>
        <taxon>Harpacticidae</taxon>
        <taxon>Tigriopus</taxon>
    </lineage>
</organism>
<evidence type="ECO:0000313" key="2">
    <source>
        <dbReference type="Proteomes" id="UP000318571"/>
    </source>
</evidence>
<comment type="caution">
    <text evidence="1">The sequence shown here is derived from an EMBL/GenBank/DDBJ whole genome shotgun (WGS) entry which is preliminary data.</text>
</comment>
<dbReference type="AlphaFoldDB" id="A0A553PC97"/>
<keyword evidence="2" id="KW-1185">Reference proteome</keyword>
<name>A0A553PC97_TIGCA</name>
<proteinExistence type="predicted"/>
<dbReference type="Proteomes" id="UP000318571">
    <property type="component" value="Chromosome 2"/>
</dbReference>
<protein>
    <submittedName>
        <fullName evidence="1">Uncharacterized protein</fullName>
    </submittedName>
</protein>
<accession>A0A553PC97</accession>
<feature type="non-terminal residue" evidence="1">
    <location>
        <position position="51"/>
    </location>
</feature>
<sequence>MLIGPNTSMDCENNQQARKDNYAYIHTHTHRHCSLFNRSHLSMDVHQRIYM</sequence>
<dbReference type="EMBL" id="VCGU01000005">
    <property type="protein sequence ID" value="TRY75289.1"/>
    <property type="molecule type" value="Genomic_DNA"/>
</dbReference>
<reference evidence="1 2" key="1">
    <citation type="journal article" date="2018" name="Nat. Ecol. Evol.">
        <title>Genomic signatures of mitonuclear coevolution across populations of Tigriopus californicus.</title>
        <authorList>
            <person name="Barreto F.S."/>
            <person name="Watson E.T."/>
            <person name="Lima T.G."/>
            <person name="Willett C.S."/>
            <person name="Edmands S."/>
            <person name="Li W."/>
            <person name="Burton R.S."/>
        </authorList>
    </citation>
    <scope>NUCLEOTIDE SEQUENCE [LARGE SCALE GENOMIC DNA]</scope>
    <source>
        <strain evidence="1 2">San Diego</strain>
    </source>
</reference>
<evidence type="ECO:0000313" key="1">
    <source>
        <dbReference type="EMBL" id="TRY75289.1"/>
    </source>
</evidence>
<gene>
    <name evidence="1" type="ORF">TCAL_01632</name>
</gene>